<dbReference type="PROSITE" id="PS00141">
    <property type="entry name" value="ASP_PROTEASE"/>
    <property type="match status" value="1"/>
</dbReference>
<evidence type="ECO:0008006" key="4">
    <source>
        <dbReference type="Google" id="ProtNLM"/>
    </source>
</evidence>
<dbReference type="SUPFAM" id="SSF50630">
    <property type="entry name" value="Acid proteases"/>
    <property type="match status" value="1"/>
</dbReference>
<dbReference type="InterPro" id="IPR001969">
    <property type="entry name" value="Aspartic_peptidase_AS"/>
</dbReference>
<keyword evidence="3" id="KW-1185">Reference proteome</keyword>
<evidence type="ECO:0000313" key="2">
    <source>
        <dbReference type="EMBL" id="GAT48249.1"/>
    </source>
</evidence>
<keyword evidence="1" id="KW-0378">Hydrolase</keyword>
<proteinExistence type="predicted"/>
<reference evidence="2" key="1">
    <citation type="submission" date="2014-09" db="EMBL/GenBank/DDBJ databases">
        <title>Genome sequence of the luminous mushroom Mycena chlorophos for searching fungal bioluminescence genes.</title>
        <authorList>
            <person name="Tanaka Y."/>
            <person name="Kasuga D."/>
            <person name="Oba Y."/>
            <person name="Hase S."/>
            <person name="Sato K."/>
            <person name="Oba Y."/>
            <person name="Sakakibara Y."/>
        </authorList>
    </citation>
    <scope>NUCLEOTIDE SEQUENCE</scope>
</reference>
<evidence type="ECO:0000256" key="1">
    <source>
        <dbReference type="ARBA" id="ARBA00022750"/>
    </source>
</evidence>
<sequence length="324" mass="36521">MQVGEHQINAIIDTGSQINVVRGEIARHKIRRVIDTSAVLTQMNDANGGQGQLQGMLRGVELNCGGLITTANIWVSNNAPFDLLLGRPWQPANRVSIEERRDGTYLIFKDHADNPRFEMLGAPAEEEFNGAEIRAFTCTYLETAPPEFADEEEESEKIAKSRRAMTLPNWDQQNDWKKDDAHLGYETPYGLSALVTTRILENDVEEPLVAVDCETFRDVAAPFDPAFAQQRADPTSLLPRAQDIMNAALDKEIPKKLLRETKILAYQRRNCTDVETMDSEKRLRSPICAEISKKAARNLKTEPHLQKMQWRAAAGGPWFLLETF</sequence>
<dbReference type="Proteomes" id="UP000815677">
    <property type="component" value="Unassembled WGS sequence"/>
</dbReference>
<keyword evidence="1" id="KW-0645">Protease</keyword>
<dbReference type="InterPro" id="IPR021109">
    <property type="entry name" value="Peptidase_aspartic_dom_sf"/>
</dbReference>
<dbReference type="Gene3D" id="2.40.70.10">
    <property type="entry name" value="Acid Proteases"/>
    <property type="match status" value="1"/>
</dbReference>
<organism evidence="2 3">
    <name type="scientific">Mycena chlorophos</name>
    <name type="common">Agaric fungus</name>
    <name type="synonym">Agaricus chlorophos</name>
    <dbReference type="NCBI Taxonomy" id="658473"/>
    <lineage>
        <taxon>Eukaryota</taxon>
        <taxon>Fungi</taxon>
        <taxon>Dikarya</taxon>
        <taxon>Basidiomycota</taxon>
        <taxon>Agaricomycotina</taxon>
        <taxon>Agaricomycetes</taxon>
        <taxon>Agaricomycetidae</taxon>
        <taxon>Agaricales</taxon>
        <taxon>Marasmiineae</taxon>
        <taxon>Mycenaceae</taxon>
        <taxon>Mycena</taxon>
    </lineage>
</organism>
<gene>
    <name evidence="2" type="ORF">MCHLO_05670</name>
</gene>
<dbReference type="CDD" id="cd00303">
    <property type="entry name" value="retropepsin_like"/>
    <property type="match status" value="1"/>
</dbReference>
<name>A0ABQ0LCM5_MYCCL</name>
<protein>
    <recommendedName>
        <fullName evidence="4">Peptidase A2 domain-containing protein</fullName>
    </recommendedName>
</protein>
<keyword evidence="1" id="KW-0064">Aspartyl protease</keyword>
<accession>A0ABQ0LCM5</accession>
<evidence type="ECO:0000313" key="3">
    <source>
        <dbReference type="Proteomes" id="UP000815677"/>
    </source>
</evidence>
<dbReference type="EMBL" id="DF844349">
    <property type="protein sequence ID" value="GAT48249.1"/>
    <property type="molecule type" value="Genomic_DNA"/>
</dbReference>